<comment type="caution">
    <text evidence="2">The sequence shown here is derived from an EMBL/GenBank/DDBJ whole genome shotgun (WGS) entry which is preliminary data.</text>
</comment>
<organism evidence="2 4">
    <name type="scientific">Rotaria sordida</name>
    <dbReference type="NCBI Taxonomy" id="392033"/>
    <lineage>
        <taxon>Eukaryota</taxon>
        <taxon>Metazoa</taxon>
        <taxon>Spiralia</taxon>
        <taxon>Gnathifera</taxon>
        <taxon>Rotifera</taxon>
        <taxon>Eurotatoria</taxon>
        <taxon>Bdelloidea</taxon>
        <taxon>Philodinida</taxon>
        <taxon>Philodinidae</taxon>
        <taxon>Rotaria</taxon>
    </lineage>
</organism>
<evidence type="ECO:0000313" key="3">
    <source>
        <dbReference type="EMBL" id="CAF1600999.1"/>
    </source>
</evidence>
<evidence type="ECO:0000259" key="1">
    <source>
        <dbReference type="Pfam" id="PF20700"/>
    </source>
</evidence>
<dbReference type="Proteomes" id="UP000663854">
    <property type="component" value="Unassembled WGS sequence"/>
</dbReference>
<dbReference type="EMBL" id="CAJNOH010003816">
    <property type="protein sequence ID" value="CAF1349574.1"/>
    <property type="molecule type" value="Genomic_DNA"/>
</dbReference>
<keyword evidence="5" id="KW-1185">Reference proteome</keyword>
<dbReference type="Pfam" id="PF20700">
    <property type="entry name" value="Mutator"/>
    <property type="match status" value="1"/>
</dbReference>
<dbReference type="InterPro" id="IPR049012">
    <property type="entry name" value="Mutator_transp_dom"/>
</dbReference>
<dbReference type="Proteomes" id="UP000663870">
    <property type="component" value="Unassembled WGS sequence"/>
</dbReference>
<gene>
    <name evidence="3" type="ORF">JXQ802_LOCUS48310</name>
    <name evidence="2" type="ORF">PYM288_LOCUS32319</name>
</gene>
<feature type="domain" description="Mutator-like transposase" evidence="1">
    <location>
        <begin position="1"/>
        <end position="78"/>
    </location>
</feature>
<dbReference type="AlphaFoldDB" id="A0A815HE15"/>
<proteinExistence type="predicted"/>
<evidence type="ECO:0000313" key="4">
    <source>
        <dbReference type="Proteomes" id="UP000663854"/>
    </source>
</evidence>
<sequence length="129" mass="14679">MEKEMIHEMFCRFLSKYKIKCTSYIGDGDAKVHSFLTSNPPYPGVTIKELEGYYSAECFSRLNSMRKCSNLKVTNRRKKRTTAAANNSSIESDDEMLLMLNDKNSVNITQDLIGLELIDDDTSTDYEPG</sequence>
<accession>A0A815HE15</accession>
<evidence type="ECO:0000313" key="5">
    <source>
        <dbReference type="Proteomes" id="UP000663870"/>
    </source>
</evidence>
<evidence type="ECO:0000313" key="2">
    <source>
        <dbReference type="EMBL" id="CAF1349574.1"/>
    </source>
</evidence>
<protein>
    <recommendedName>
        <fullName evidence="1">Mutator-like transposase domain-containing protein</fullName>
    </recommendedName>
</protein>
<dbReference type="EMBL" id="CAJNOL010005185">
    <property type="protein sequence ID" value="CAF1600999.1"/>
    <property type="molecule type" value="Genomic_DNA"/>
</dbReference>
<name>A0A815HE15_9BILA</name>
<reference evidence="2" key="1">
    <citation type="submission" date="2021-02" db="EMBL/GenBank/DDBJ databases">
        <authorList>
            <person name="Nowell W R."/>
        </authorList>
    </citation>
    <scope>NUCLEOTIDE SEQUENCE</scope>
</reference>